<evidence type="ECO:0000313" key="2">
    <source>
        <dbReference type="Proteomes" id="UP001054252"/>
    </source>
</evidence>
<reference evidence="1 2" key="1">
    <citation type="journal article" date="2021" name="Commun. Biol.">
        <title>The genome of Shorea leprosula (Dipterocarpaceae) highlights the ecological relevance of drought in aseasonal tropical rainforests.</title>
        <authorList>
            <person name="Ng K.K.S."/>
            <person name="Kobayashi M.J."/>
            <person name="Fawcett J.A."/>
            <person name="Hatakeyama M."/>
            <person name="Paape T."/>
            <person name="Ng C.H."/>
            <person name="Ang C.C."/>
            <person name="Tnah L.H."/>
            <person name="Lee C.T."/>
            <person name="Nishiyama T."/>
            <person name="Sese J."/>
            <person name="O'Brien M.J."/>
            <person name="Copetti D."/>
            <person name="Mohd Noor M.I."/>
            <person name="Ong R.C."/>
            <person name="Putra M."/>
            <person name="Sireger I.Z."/>
            <person name="Indrioko S."/>
            <person name="Kosugi Y."/>
            <person name="Izuno A."/>
            <person name="Isagi Y."/>
            <person name="Lee S.L."/>
            <person name="Shimizu K.K."/>
        </authorList>
    </citation>
    <scope>NUCLEOTIDE SEQUENCE [LARGE SCALE GENOMIC DNA]</scope>
    <source>
        <strain evidence="1">214</strain>
    </source>
</reference>
<proteinExistence type="predicted"/>
<protein>
    <submittedName>
        <fullName evidence="1">Uncharacterized protein</fullName>
    </submittedName>
</protein>
<name>A0AAV5MRS7_9ROSI</name>
<evidence type="ECO:0000313" key="1">
    <source>
        <dbReference type="EMBL" id="GKV51102.1"/>
    </source>
</evidence>
<dbReference type="EMBL" id="BPVZ01000434">
    <property type="protein sequence ID" value="GKV51102.1"/>
    <property type="molecule type" value="Genomic_DNA"/>
</dbReference>
<accession>A0AAV5MRS7</accession>
<dbReference type="AlphaFoldDB" id="A0AAV5MRS7"/>
<organism evidence="1 2">
    <name type="scientific">Rubroshorea leprosula</name>
    <dbReference type="NCBI Taxonomy" id="152421"/>
    <lineage>
        <taxon>Eukaryota</taxon>
        <taxon>Viridiplantae</taxon>
        <taxon>Streptophyta</taxon>
        <taxon>Embryophyta</taxon>
        <taxon>Tracheophyta</taxon>
        <taxon>Spermatophyta</taxon>
        <taxon>Magnoliopsida</taxon>
        <taxon>eudicotyledons</taxon>
        <taxon>Gunneridae</taxon>
        <taxon>Pentapetalae</taxon>
        <taxon>rosids</taxon>
        <taxon>malvids</taxon>
        <taxon>Malvales</taxon>
        <taxon>Dipterocarpaceae</taxon>
        <taxon>Rubroshorea</taxon>
    </lineage>
</organism>
<comment type="caution">
    <text evidence="1">The sequence shown here is derived from an EMBL/GenBank/DDBJ whole genome shotgun (WGS) entry which is preliminary data.</text>
</comment>
<keyword evidence="2" id="KW-1185">Reference proteome</keyword>
<sequence>MGYVMFLRNQGYRPTAVDYVRWGPLDQRTSCGQRDFFFFRGGEIS</sequence>
<dbReference type="Proteomes" id="UP001054252">
    <property type="component" value="Unassembled WGS sequence"/>
</dbReference>
<gene>
    <name evidence="1" type="ORF">SLEP1_g57777</name>
</gene>